<dbReference type="KEGG" id="ccot:CCAX7_002870"/>
<feature type="compositionally biased region" description="Low complexity" evidence="1">
    <location>
        <begin position="46"/>
        <end position="79"/>
    </location>
</feature>
<dbReference type="RefSeq" id="WP_119320180.1">
    <property type="nucleotide sequence ID" value="NZ_AP025739.1"/>
</dbReference>
<keyword evidence="2" id="KW-0732">Signal</keyword>
<protein>
    <submittedName>
        <fullName evidence="3">Uncharacterized protein</fullName>
    </submittedName>
</protein>
<evidence type="ECO:0000256" key="2">
    <source>
        <dbReference type="SAM" id="SignalP"/>
    </source>
</evidence>
<dbReference type="AlphaFoldDB" id="A0A402CS10"/>
<name>A0A402CS10_9BACT</name>
<proteinExistence type="predicted"/>
<dbReference type="Proteomes" id="UP000287394">
    <property type="component" value="Chromosome"/>
</dbReference>
<evidence type="ECO:0000313" key="3">
    <source>
        <dbReference type="EMBL" id="BDI28236.1"/>
    </source>
</evidence>
<dbReference type="EMBL" id="AP025739">
    <property type="protein sequence ID" value="BDI28236.1"/>
    <property type="molecule type" value="Genomic_DNA"/>
</dbReference>
<evidence type="ECO:0000313" key="4">
    <source>
        <dbReference type="Proteomes" id="UP000287394"/>
    </source>
</evidence>
<reference evidence="3 4" key="1">
    <citation type="journal article" date="2019" name="Int. J. Syst. Evol. Microbiol.">
        <title>Capsulimonas corticalis gen. nov., sp. nov., an aerobic capsulated bacterium, of a novel bacterial order, Capsulimonadales ord. nov., of the class Armatimonadia of the phylum Armatimonadetes.</title>
        <authorList>
            <person name="Li J."/>
            <person name="Kudo C."/>
            <person name="Tonouchi A."/>
        </authorList>
    </citation>
    <scope>NUCLEOTIDE SEQUENCE [LARGE SCALE GENOMIC DNA]</scope>
    <source>
        <strain evidence="3 4">AX-7</strain>
    </source>
</reference>
<keyword evidence="4" id="KW-1185">Reference proteome</keyword>
<feature type="region of interest" description="Disordered" evidence="1">
    <location>
        <begin position="23"/>
        <end position="79"/>
    </location>
</feature>
<dbReference type="PROSITE" id="PS51257">
    <property type="entry name" value="PROKAR_LIPOPROTEIN"/>
    <property type="match status" value="1"/>
</dbReference>
<organism evidence="3 4">
    <name type="scientific">Capsulimonas corticalis</name>
    <dbReference type="NCBI Taxonomy" id="2219043"/>
    <lineage>
        <taxon>Bacteria</taxon>
        <taxon>Bacillati</taxon>
        <taxon>Armatimonadota</taxon>
        <taxon>Armatimonadia</taxon>
        <taxon>Capsulimonadales</taxon>
        <taxon>Capsulimonadaceae</taxon>
        <taxon>Capsulimonas</taxon>
    </lineage>
</organism>
<feature type="signal peptide" evidence="2">
    <location>
        <begin position="1"/>
        <end position="18"/>
    </location>
</feature>
<evidence type="ECO:0000256" key="1">
    <source>
        <dbReference type="SAM" id="MobiDB-lite"/>
    </source>
</evidence>
<feature type="chain" id="PRO_5043332878" evidence="2">
    <location>
        <begin position="19"/>
        <end position="79"/>
    </location>
</feature>
<accession>A0A402CS10</accession>
<gene>
    <name evidence="3" type="ORF">CCAX7_002870</name>
</gene>
<sequence>MKRNHTILLAALCAVALAGCGSRDGNSGDPLAQQRKDVMGSPAPPAEQAKIAAMQAEQAQKMQSAQAAGQAAAQKSGKP</sequence>